<dbReference type="AlphaFoldDB" id="A0A1S8A795"/>
<sequence>MGSSSTAPEKDDEGPGQARRGRRGGRRAADADALADRAHDRHVVPVSRRPTPFWFFRHYVTCALQTPGTYRGATATATGDAVAGPTRGR</sequence>
<keyword evidence="3" id="KW-1185">Reference proteome</keyword>
<dbReference type="Proteomes" id="UP000054516">
    <property type="component" value="Unassembled WGS sequence"/>
</dbReference>
<feature type="compositionally biased region" description="Basic and acidic residues" evidence="1">
    <location>
        <begin position="27"/>
        <end position="38"/>
    </location>
</feature>
<evidence type="ECO:0000256" key="1">
    <source>
        <dbReference type="SAM" id="MobiDB-lite"/>
    </source>
</evidence>
<accession>A0A1S8A795</accession>
<dbReference type="EMBL" id="DF977462">
    <property type="protein sequence ID" value="GAW25968.1"/>
    <property type="molecule type" value="Genomic_DNA"/>
</dbReference>
<organism evidence="2">
    <name type="scientific">Rosellinia necatrix</name>
    <name type="common">White root-rot fungus</name>
    <dbReference type="NCBI Taxonomy" id="77044"/>
    <lineage>
        <taxon>Eukaryota</taxon>
        <taxon>Fungi</taxon>
        <taxon>Dikarya</taxon>
        <taxon>Ascomycota</taxon>
        <taxon>Pezizomycotina</taxon>
        <taxon>Sordariomycetes</taxon>
        <taxon>Xylariomycetidae</taxon>
        <taxon>Xylariales</taxon>
        <taxon>Xylariaceae</taxon>
        <taxon>Rosellinia</taxon>
    </lineage>
</organism>
<reference evidence="2" key="1">
    <citation type="submission" date="2016-03" db="EMBL/GenBank/DDBJ databases">
        <title>Draft genome sequence of Rosellinia necatrix.</title>
        <authorList>
            <person name="Kanematsu S."/>
        </authorList>
    </citation>
    <scope>NUCLEOTIDE SEQUENCE [LARGE SCALE GENOMIC DNA]</scope>
    <source>
        <strain evidence="2">W97</strain>
    </source>
</reference>
<name>A0A1S8A795_ROSNE</name>
<evidence type="ECO:0000313" key="2">
    <source>
        <dbReference type="EMBL" id="GAW25968.1"/>
    </source>
</evidence>
<proteinExistence type="predicted"/>
<gene>
    <name evidence="2" type="ORF">SAMD00023353_1700630</name>
</gene>
<protein>
    <submittedName>
        <fullName evidence="2">Uncharacterized protein</fullName>
    </submittedName>
</protein>
<feature type="region of interest" description="Disordered" evidence="1">
    <location>
        <begin position="1"/>
        <end position="38"/>
    </location>
</feature>
<feature type="region of interest" description="Disordered" evidence="1">
    <location>
        <begin position="70"/>
        <end position="89"/>
    </location>
</feature>
<evidence type="ECO:0000313" key="3">
    <source>
        <dbReference type="Proteomes" id="UP000054516"/>
    </source>
</evidence>